<dbReference type="EMBL" id="JARBHB010000005">
    <property type="protein sequence ID" value="KAJ8882453.1"/>
    <property type="molecule type" value="Genomic_DNA"/>
</dbReference>
<name>A0ABQ9HDR1_9NEOP</name>
<gene>
    <name evidence="2" type="ORF">PR048_014261</name>
</gene>
<accession>A0ABQ9HDR1</accession>
<evidence type="ECO:0000313" key="2">
    <source>
        <dbReference type="EMBL" id="KAJ8882453.1"/>
    </source>
</evidence>
<sequence>MAVPNCIEMGLRCPTPQARPMAMSSPCFCLPPQPKKQMSPTETQYRKAVLNCLTTMGQKCLTPQARSRVMSSCCLCFLQQLMKQMSPAVLQYRMVVPNSQVRAEVSNPAGEAHGDVQPLSWPIITAKSDEPSREAEPKEPSPADEVQMGTEPRPPLDQDKADTPGKSDGFQIRELPSTAAAPTFKTNAVGTGKPRGGLDVNSHSSTLNM</sequence>
<evidence type="ECO:0000313" key="3">
    <source>
        <dbReference type="Proteomes" id="UP001159363"/>
    </source>
</evidence>
<feature type="region of interest" description="Disordered" evidence="1">
    <location>
        <begin position="128"/>
        <end position="209"/>
    </location>
</feature>
<organism evidence="2 3">
    <name type="scientific">Dryococelus australis</name>
    <dbReference type="NCBI Taxonomy" id="614101"/>
    <lineage>
        <taxon>Eukaryota</taxon>
        <taxon>Metazoa</taxon>
        <taxon>Ecdysozoa</taxon>
        <taxon>Arthropoda</taxon>
        <taxon>Hexapoda</taxon>
        <taxon>Insecta</taxon>
        <taxon>Pterygota</taxon>
        <taxon>Neoptera</taxon>
        <taxon>Polyneoptera</taxon>
        <taxon>Phasmatodea</taxon>
        <taxon>Verophasmatodea</taxon>
        <taxon>Anareolatae</taxon>
        <taxon>Phasmatidae</taxon>
        <taxon>Eurycanthinae</taxon>
        <taxon>Dryococelus</taxon>
    </lineage>
</organism>
<proteinExistence type="predicted"/>
<protein>
    <submittedName>
        <fullName evidence="2">Uncharacterized protein</fullName>
    </submittedName>
</protein>
<comment type="caution">
    <text evidence="2">The sequence shown here is derived from an EMBL/GenBank/DDBJ whole genome shotgun (WGS) entry which is preliminary data.</text>
</comment>
<feature type="compositionally biased region" description="Basic and acidic residues" evidence="1">
    <location>
        <begin position="154"/>
        <end position="165"/>
    </location>
</feature>
<feature type="compositionally biased region" description="Basic and acidic residues" evidence="1">
    <location>
        <begin position="128"/>
        <end position="141"/>
    </location>
</feature>
<evidence type="ECO:0000256" key="1">
    <source>
        <dbReference type="SAM" id="MobiDB-lite"/>
    </source>
</evidence>
<keyword evidence="3" id="KW-1185">Reference proteome</keyword>
<dbReference type="Proteomes" id="UP001159363">
    <property type="component" value="Chromosome 4"/>
</dbReference>
<reference evidence="2 3" key="1">
    <citation type="submission" date="2023-02" db="EMBL/GenBank/DDBJ databases">
        <title>LHISI_Scaffold_Assembly.</title>
        <authorList>
            <person name="Stuart O.P."/>
            <person name="Cleave R."/>
            <person name="Magrath M.J.L."/>
            <person name="Mikheyev A.S."/>
        </authorList>
    </citation>
    <scope>NUCLEOTIDE SEQUENCE [LARGE SCALE GENOMIC DNA]</scope>
    <source>
        <strain evidence="2">Daus_M_001</strain>
        <tissue evidence="2">Leg muscle</tissue>
    </source>
</reference>